<dbReference type="AlphaFoldDB" id="A0A251TKI9"/>
<protein>
    <submittedName>
        <fullName evidence="1">Uncharacterized protein</fullName>
    </submittedName>
</protein>
<gene>
    <name evidence="1" type="ORF">HannXRQ_Chr10g0298561</name>
</gene>
<proteinExistence type="predicted"/>
<accession>A0A251TKI9</accession>
<evidence type="ECO:0000313" key="2">
    <source>
        <dbReference type="Proteomes" id="UP000215914"/>
    </source>
</evidence>
<dbReference type="Proteomes" id="UP000215914">
    <property type="component" value="Chromosome 10"/>
</dbReference>
<keyword evidence="2" id="KW-1185">Reference proteome</keyword>
<organism evidence="1 2">
    <name type="scientific">Helianthus annuus</name>
    <name type="common">Common sunflower</name>
    <dbReference type="NCBI Taxonomy" id="4232"/>
    <lineage>
        <taxon>Eukaryota</taxon>
        <taxon>Viridiplantae</taxon>
        <taxon>Streptophyta</taxon>
        <taxon>Embryophyta</taxon>
        <taxon>Tracheophyta</taxon>
        <taxon>Spermatophyta</taxon>
        <taxon>Magnoliopsida</taxon>
        <taxon>eudicotyledons</taxon>
        <taxon>Gunneridae</taxon>
        <taxon>Pentapetalae</taxon>
        <taxon>asterids</taxon>
        <taxon>campanulids</taxon>
        <taxon>Asterales</taxon>
        <taxon>Asteraceae</taxon>
        <taxon>Asteroideae</taxon>
        <taxon>Heliantheae alliance</taxon>
        <taxon>Heliantheae</taxon>
        <taxon>Helianthus</taxon>
    </lineage>
</organism>
<dbReference type="InParanoid" id="A0A251TKI9"/>
<reference evidence="2" key="1">
    <citation type="journal article" date="2017" name="Nature">
        <title>The sunflower genome provides insights into oil metabolism, flowering and Asterid evolution.</title>
        <authorList>
            <person name="Badouin H."/>
            <person name="Gouzy J."/>
            <person name="Grassa C.J."/>
            <person name="Murat F."/>
            <person name="Staton S.E."/>
            <person name="Cottret L."/>
            <person name="Lelandais-Briere C."/>
            <person name="Owens G.L."/>
            <person name="Carrere S."/>
            <person name="Mayjonade B."/>
            <person name="Legrand L."/>
            <person name="Gill N."/>
            <person name="Kane N.C."/>
            <person name="Bowers J.E."/>
            <person name="Hubner S."/>
            <person name="Bellec A."/>
            <person name="Berard A."/>
            <person name="Berges H."/>
            <person name="Blanchet N."/>
            <person name="Boniface M.C."/>
            <person name="Brunel D."/>
            <person name="Catrice O."/>
            <person name="Chaidir N."/>
            <person name="Claudel C."/>
            <person name="Donnadieu C."/>
            <person name="Faraut T."/>
            <person name="Fievet G."/>
            <person name="Helmstetter N."/>
            <person name="King M."/>
            <person name="Knapp S.J."/>
            <person name="Lai Z."/>
            <person name="Le Paslier M.C."/>
            <person name="Lippi Y."/>
            <person name="Lorenzon L."/>
            <person name="Mandel J.R."/>
            <person name="Marage G."/>
            <person name="Marchand G."/>
            <person name="Marquand E."/>
            <person name="Bret-Mestries E."/>
            <person name="Morien E."/>
            <person name="Nambeesan S."/>
            <person name="Nguyen T."/>
            <person name="Pegot-Espagnet P."/>
            <person name="Pouilly N."/>
            <person name="Raftis F."/>
            <person name="Sallet E."/>
            <person name="Schiex T."/>
            <person name="Thomas J."/>
            <person name="Vandecasteele C."/>
            <person name="Vares D."/>
            <person name="Vear F."/>
            <person name="Vautrin S."/>
            <person name="Crespi M."/>
            <person name="Mangin B."/>
            <person name="Burke J.M."/>
            <person name="Salse J."/>
            <person name="Munos S."/>
            <person name="Vincourt P."/>
            <person name="Rieseberg L.H."/>
            <person name="Langlade N.B."/>
        </authorList>
    </citation>
    <scope>NUCLEOTIDE SEQUENCE [LARGE SCALE GENOMIC DNA]</scope>
    <source>
        <strain evidence="2">cv. SF193</strain>
    </source>
</reference>
<evidence type="ECO:0000313" key="1">
    <source>
        <dbReference type="EMBL" id="OTG11424.1"/>
    </source>
</evidence>
<name>A0A251TKI9_HELAN</name>
<dbReference type="EMBL" id="CM007899">
    <property type="protein sequence ID" value="OTG11424.1"/>
    <property type="molecule type" value="Genomic_DNA"/>
</dbReference>
<sequence length="62" mass="7259">MPHDDDDDDDDDNQLFFFRFVCDVFVKILYKMAADVKLRKTPTTKARTLDNLLEDGAVHIRN</sequence>